<evidence type="ECO:0000313" key="3">
    <source>
        <dbReference type="EMBL" id="TKG32634.1"/>
    </source>
</evidence>
<accession>A0A2N7NCQ7</accession>
<dbReference type="RefSeq" id="WP_102258397.1">
    <property type="nucleotide sequence ID" value="NZ_MDBG01000002.1"/>
</dbReference>
<evidence type="ECO:0000313" key="5">
    <source>
        <dbReference type="Proteomes" id="UP000308018"/>
    </source>
</evidence>
<organism evidence="2 4">
    <name type="scientific">Vibrio tasmaniensis</name>
    <dbReference type="NCBI Taxonomy" id="212663"/>
    <lineage>
        <taxon>Bacteria</taxon>
        <taxon>Pseudomonadati</taxon>
        <taxon>Pseudomonadota</taxon>
        <taxon>Gammaproteobacteria</taxon>
        <taxon>Vibrionales</taxon>
        <taxon>Vibrionaceae</taxon>
        <taxon>Vibrio</taxon>
    </lineage>
</organism>
<proteinExistence type="predicted"/>
<reference evidence="3 5" key="4">
    <citation type="submission" date="2019-04" db="EMBL/GenBank/DDBJ databases">
        <title>A reverse ecology approach based on a biological definition of microbial populations.</title>
        <authorList>
            <person name="Arevalo P."/>
            <person name="Vaninsberghe D."/>
            <person name="Elsherbini J."/>
            <person name="Gore J."/>
            <person name="Polz M."/>
        </authorList>
    </citation>
    <scope>NUCLEOTIDE SEQUENCE [LARGE SCALE GENOMIC DNA]</scope>
    <source>
        <strain evidence="3 5">10N.222.45.A8</strain>
    </source>
</reference>
<reference evidence="2" key="2">
    <citation type="submission" date="2016-07" db="EMBL/GenBank/DDBJ databases">
        <authorList>
            <person name="Wan K."/>
            <person name="Booth B."/>
            <person name="Spirohn K."/>
            <person name="Hao T."/>
            <person name="Hu Y."/>
            <person name="Calderwood M."/>
            <person name="Hill D."/>
            <person name="Mohr S."/>
            <person name="Vidal M."/>
            <person name="Celniker S."/>
            <person name="Perrimon N."/>
        </authorList>
    </citation>
    <scope>NUCLEOTIDE SEQUENCE</scope>
    <source>
        <strain evidence="2">10N.222.48.A2</strain>
    </source>
</reference>
<feature type="region of interest" description="Disordered" evidence="1">
    <location>
        <begin position="20"/>
        <end position="98"/>
    </location>
</feature>
<reference evidence="4" key="1">
    <citation type="submission" date="2016-07" db="EMBL/GenBank/DDBJ databases">
        <title>Nontailed viruses are major unrecognized killers of bacteria in the ocean.</title>
        <authorList>
            <person name="Kauffman K."/>
            <person name="Hussain F."/>
            <person name="Yang J."/>
            <person name="Arevalo P."/>
            <person name="Brown J."/>
            <person name="Cutler M."/>
            <person name="Kelly L."/>
            <person name="Polz M.F."/>
        </authorList>
    </citation>
    <scope>NUCLEOTIDE SEQUENCE [LARGE SCALE GENOMIC DNA]</scope>
    <source>
        <strain evidence="4">10N.222.48.A2</strain>
    </source>
</reference>
<name>A0A2N7NCQ7_9VIBR</name>
<dbReference type="EMBL" id="MDBP01000080">
    <property type="protein sequence ID" value="PMP09984.1"/>
    <property type="molecule type" value="Genomic_DNA"/>
</dbReference>
<dbReference type="EMBL" id="SYVV01000021">
    <property type="protein sequence ID" value="TKG32634.1"/>
    <property type="molecule type" value="Genomic_DNA"/>
</dbReference>
<feature type="compositionally biased region" description="Polar residues" evidence="1">
    <location>
        <begin position="47"/>
        <end position="59"/>
    </location>
</feature>
<dbReference type="AlphaFoldDB" id="A0A2N7NCQ7"/>
<evidence type="ECO:0000313" key="2">
    <source>
        <dbReference type="EMBL" id="PMP09984.1"/>
    </source>
</evidence>
<comment type="caution">
    <text evidence="2">The sequence shown here is derived from an EMBL/GenBank/DDBJ whole genome shotgun (WGS) entry which is preliminary data.</text>
</comment>
<dbReference type="PROSITE" id="PS51257">
    <property type="entry name" value="PROKAR_LIPOPROTEIN"/>
    <property type="match status" value="1"/>
</dbReference>
<reference evidence="2" key="3">
    <citation type="journal article" date="2018" name="Nature">
        <title>A major lineage of non-tailed dsDNA viruses as unrecognized killers of marine bacteria.</title>
        <authorList>
            <person name="Kauffman K.M."/>
            <person name="Hussain F.A."/>
            <person name="Yang J."/>
            <person name="Arevalo P."/>
            <person name="Brown J.M."/>
            <person name="Chang W.K."/>
            <person name="VanInsberghe D."/>
            <person name="Elsherbini J."/>
            <person name="Sharma R.S."/>
            <person name="Cutler M.B."/>
            <person name="Kelly L."/>
            <person name="Polz M.F."/>
        </authorList>
    </citation>
    <scope>NUCLEOTIDE SEQUENCE</scope>
    <source>
        <strain evidence="2">10N.222.48.A2</strain>
    </source>
</reference>
<protein>
    <submittedName>
        <fullName evidence="2">Uncharacterized protein</fullName>
    </submittedName>
</protein>
<dbReference type="Proteomes" id="UP000235579">
    <property type="component" value="Unassembled WGS sequence"/>
</dbReference>
<sequence>MLNLKRTLIAIVAFATISGCSGESTAPSGEKPSPTQPATKPKPEGGTNPTSGDLFSTAISVGGHSVFIGAPSESSSSKGLHGDRENNDLDWSGAVYIH</sequence>
<evidence type="ECO:0000313" key="4">
    <source>
        <dbReference type="Proteomes" id="UP000235579"/>
    </source>
</evidence>
<evidence type="ECO:0000256" key="1">
    <source>
        <dbReference type="SAM" id="MobiDB-lite"/>
    </source>
</evidence>
<gene>
    <name evidence="2" type="ORF">BCS92_02325</name>
    <name evidence="3" type="ORF">FC057_12525</name>
</gene>
<dbReference type="Proteomes" id="UP000308018">
    <property type="component" value="Unassembled WGS sequence"/>
</dbReference>